<accession>A0A366EY41</accession>
<evidence type="ECO:0000256" key="4">
    <source>
        <dbReference type="ARBA" id="ARBA00022989"/>
    </source>
</evidence>
<dbReference type="GO" id="GO:0022857">
    <property type="term" value="F:transmembrane transporter activity"/>
    <property type="evidence" value="ECO:0007669"/>
    <property type="project" value="InterPro"/>
</dbReference>
<dbReference type="EMBL" id="QNRK01000028">
    <property type="protein sequence ID" value="RBP07313.1"/>
    <property type="molecule type" value="Genomic_DNA"/>
</dbReference>
<feature type="transmembrane region" description="Helical" evidence="6">
    <location>
        <begin position="274"/>
        <end position="299"/>
    </location>
</feature>
<keyword evidence="3 6" id="KW-0812">Transmembrane</keyword>
<feature type="transmembrane region" description="Helical" evidence="6">
    <location>
        <begin position="109"/>
        <end position="133"/>
    </location>
</feature>
<name>A0A366EY41_9HYPH</name>
<organism evidence="7 8">
    <name type="scientific">Roseiarcus fermentans</name>
    <dbReference type="NCBI Taxonomy" id="1473586"/>
    <lineage>
        <taxon>Bacteria</taxon>
        <taxon>Pseudomonadati</taxon>
        <taxon>Pseudomonadota</taxon>
        <taxon>Alphaproteobacteria</taxon>
        <taxon>Hyphomicrobiales</taxon>
        <taxon>Roseiarcaceae</taxon>
        <taxon>Roseiarcus</taxon>
    </lineage>
</organism>
<dbReference type="AlphaFoldDB" id="A0A366EY41"/>
<comment type="subcellular location">
    <subcellularLocation>
        <location evidence="1">Cell membrane</location>
        <topology evidence="1">Multi-pass membrane protein</topology>
    </subcellularLocation>
</comment>
<keyword evidence="4 6" id="KW-1133">Transmembrane helix</keyword>
<keyword evidence="5 6" id="KW-0472">Membrane</keyword>
<evidence type="ECO:0000256" key="2">
    <source>
        <dbReference type="ARBA" id="ARBA00022475"/>
    </source>
</evidence>
<dbReference type="OrthoDB" id="9808136at2"/>
<evidence type="ECO:0000256" key="6">
    <source>
        <dbReference type="SAM" id="Phobius"/>
    </source>
</evidence>
<feature type="transmembrane region" description="Helical" evidence="6">
    <location>
        <begin position="31"/>
        <end position="54"/>
    </location>
</feature>
<evidence type="ECO:0000256" key="5">
    <source>
        <dbReference type="ARBA" id="ARBA00023136"/>
    </source>
</evidence>
<comment type="caution">
    <text evidence="7">The sequence shown here is derived from an EMBL/GenBank/DDBJ whole genome shotgun (WGS) entry which is preliminary data.</text>
</comment>
<evidence type="ECO:0000313" key="8">
    <source>
        <dbReference type="Proteomes" id="UP000253529"/>
    </source>
</evidence>
<reference evidence="7 8" key="1">
    <citation type="submission" date="2018-06" db="EMBL/GenBank/DDBJ databases">
        <title>Genomic Encyclopedia of Type Strains, Phase IV (KMG-IV): sequencing the most valuable type-strain genomes for metagenomic binning, comparative biology and taxonomic classification.</title>
        <authorList>
            <person name="Goeker M."/>
        </authorList>
    </citation>
    <scope>NUCLEOTIDE SEQUENCE [LARGE SCALE GENOMIC DNA]</scope>
    <source>
        <strain evidence="7 8">DSM 24875</strain>
    </source>
</reference>
<dbReference type="GO" id="GO:0005886">
    <property type="term" value="C:plasma membrane"/>
    <property type="evidence" value="ECO:0007669"/>
    <property type="project" value="UniProtKB-SubCell"/>
</dbReference>
<gene>
    <name evidence="7" type="ORF">DFR50_12838</name>
</gene>
<feature type="transmembrane region" description="Helical" evidence="6">
    <location>
        <begin position="237"/>
        <end position="267"/>
    </location>
</feature>
<sequence length="314" mass="31736">MRLGRFSAIWVATAILLGVSPFIASGSLSQAAIFSMLPFAAILALVAVGQTLVVQQRGLDLSIPGAISLCALLVTKFPNQSDALVPVAIALTLFGGAVVGLVNGLTVALFGVAPFVATLGVNALLLGFVQWYSGGSPTGAAGALNQWALATTAGLPNTVVLTVVLIAIAQAMLLLTVSGRRFEAVGDNPDAALAAGIRVLRYQVGSYVLAGVCYAIAAILLAAFLKTPGVFIGDTYLLPSVAAVVLGGTALTGGVGNVGASAIAALFLTQLGQLVLSIGAPTAVQLLIQSGAIAVGMGLREMNQSFLLRWLRPG</sequence>
<feature type="transmembrane region" description="Helical" evidence="6">
    <location>
        <begin position="207"/>
        <end position="225"/>
    </location>
</feature>
<evidence type="ECO:0000256" key="3">
    <source>
        <dbReference type="ARBA" id="ARBA00022692"/>
    </source>
</evidence>
<evidence type="ECO:0000313" key="7">
    <source>
        <dbReference type="EMBL" id="RBP07313.1"/>
    </source>
</evidence>
<dbReference type="Pfam" id="PF02653">
    <property type="entry name" value="BPD_transp_2"/>
    <property type="match status" value="1"/>
</dbReference>
<feature type="transmembrane region" description="Helical" evidence="6">
    <location>
        <begin position="83"/>
        <end position="102"/>
    </location>
</feature>
<feature type="transmembrane region" description="Helical" evidence="6">
    <location>
        <begin position="153"/>
        <end position="175"/>
    </location>
</feature>
<proteinExistence type="predicted"/>
<dbReference type="CDD" id="cd06579">
    <property type="entry name" value="TM_PBP1_transp_AraH_like"/>
    <property type="match status" value="1"/>
</dbReference>
<keyword evidence="8" id="KW-1185">Reference proteome</keyword>
<protein>
    <submittedName>
        <fullName evidence="7">Ribose transport system permease protein</fullName>
    </submittedName>
</protein>
<dbReference type="Proteomes" id="UP000253529">
    <property type="component" value="Unassembled WGS sequence"/>
</dbReference>
<dbReference type="InterPro" id="IPR001851">
    <property type="entry name" value="ABC_transp_permease"/>
</dbReference>
<evidence type="ECO:0000256" key="1">
    <source>
        <dbReference type="ARBA" id="ARBA00004651"/>
    </source>
</evidence>
<dbReference type="PANTHER" id="PTHR32196">
    <property type="entry name" value="ABC TRANSPORTER PERMEASE PROTEIN YPHD-RELATED-RELATED"/>
    <property type="match status" value="1"/>
</dbReference>
<dbReference type="RefSeq" id="WP_147262845.1">
    <property type="nucleotide sequence ID" value="NZ_QNRK01000028.1"/>
</dbReference>
<keyword evidence="2" id="KW-1003">Cell membrane</keyword>